<dbReference type="EMBL" id="BAAANL010000006">
    <property type="protein sequence ID" value="GAA1868940.1"/>
    <property type="molecule type" value="Genomic_DNA"/>
</dbReference>
<name>A0ABN2NI59_9MICO</name>
<protein>
    <submittedName>
        <fullName evidence="1">Uncharacterized protein</fullName>
    </submittedName>
</protein>
<accession>A0ABN2NI59</accession>
<dbReference type="RefSeq" id="WP_344104271.1">
    <property type="nucleotide sequence ID" value="NZ_BAAANL010000006.1"/>
</dbReference>
<gene>
    <name evidence="1" type="ORF">GCM10009751_29510</name>
</gene>
<reference evidence="1 2" key="1">
    <citation type="journal article" date="2019" name="Int. J. Syst. Evol. Microbiol.">
        <title>The Global Catalogue of Microorganisms (GCM) 10K type strain sequencing project: providing services to taxonomists for standard genome sequencing and annotation.</title>
        <authorList>
            <consortium name="The Broad Institute Genomics Platform"/>
            <consortium name="The Broad Institute Genome Sequencing Center for Infectious Disease"/>
            <person name="Wu L."/>
            <person name="Ma J."/>
        </authorList>
    </citation>
    <scope>NUCLEOTIDE SEQUENCE [LARGE SCALE GENOMIC DNA]</scope>
    <source>
        <strain evidence="1 2">JCM 14326</strain>
    </source>
</reference>
<evidence type="ECO:0000313" key="1">
    <source>
        <dbReference type="EMBL" id="GAA1868940.1"/>
    </source>
</evidence>
<keyword evidence="2" id="KW-1185">Reference proteome</keyword>
<organism evidence="1 2">
    <name type="scientific">Myceligenerans crystallogenes</name>
    <dbReference type="NCBI Taxonomy" id="316335"/>
    <lineage>
        <taxon>Bacteria</taxon>
        <taxon>Bacillati</taxon>
        <taxon>Actinomycetota</taxon>
        <taxon>Actinomycetes</taxon>
        <taxon>Micrococcales</taxon>
        <taxon>Promicromonosporaceae</taxon>
        <taxon>Myceligenerans</taxon>
    </lineage>
</organism>
<sequence>MRPDNWARVYATPVEAAAWAAPLDAVPLDDDGEPLDYPADFSEVGLENPNDEGADVRTVAIIGDNPESGQTRQAPEMIELSNLVTVPNGGKIVLDVEPFTQEVISEYAHTNAVSLKAYYSL</sequence>
<comment type="caution">
    <text evidence="1">The sequence shown here is derived from an EMBL/GenBank/DDBJ whole genome shotgun (WGS) entry which is preliminary data.</text>
</comment>
<evidence type="ECO:0000313" key="2">
    <source>
        <dbReference type="Proteomes" id="UP001501094"/>
    </source>
</evidence>
<proteinExistence type="predicted"/>
<dbReference type="Proteomes" id="UP001501094">
    <property type="component" value="Unassembled WGS sequence"/>
</dbReference>